<feature type="domain" description="AB hydrolase-1" evidence="1">
    <location>
        <begin position="16"/>
        <end position="265"/>
    </location>
</feature>
<keyword evidence="3" id="KW-1185">Reference proteome</keyword>
<reference evidence="2 3" key="1">
    <citation type="submission" date="2023-11" db="EMBL/GenBank/DDBJ databases">
        <title>Draft genome of Azohydromonas lata strain H1 (DSM1123), a polyhydroxyalkanoate producer.</title>
        <authorList>
            <person name="Traversa D."/>
            <person name="D'Addabbo P."/>
            <person name="Pazzani C."/>
            <person name="Manzari C."/>
            <person name="Chiara M."/>
            <person name="Scrascia M."/>
        </authorList>
    </citation>
    <scope>NUCLEOTIDE SEQUENCE [LARGE SCALE GENOMIC DNA]</scope>
    <source>
        <strain evidence="2 3">H1</strain>
    </source>
</reference>
<dbReference type="InterPro" id="IPR029058">
    <property type="entry name" value="AB_hydrolase_fold"/>
</dbReference>
<dbReference type="Proteomes" id="UP001293718">
    <property type="component" value="Unassembled WGS sequence"/>
</dbReference>
<organism evidence="2 3">
    <name type="scientific">Azohydromonas lata</name>
    <dbReference type="NCBI Taxonomy" id="45677"/>
    <lineage>
        <taxon>Bacteria</taxon>
        <taxon>Pseudomonadati</taxon>
        <taxon>Pseudomonadota</taxon>
        <taxon>Betaproteobacteria</taxon>
        <taxon>Burkholderiales</taxon>
        <taxon>Sphaerotilaceae</taxon>
        <taxon>Azohydromonas</taxon>
    </lineage>
</organism>
<dbReference type="Pfam" id="PF12697">
    <property type="entry name" value="Abhydrolase_6"/>
    <property type="match status" value="1"/>
</dbReference>
<gene>
    <name evidence="2" type="ORF">SM757_08435</name>
</gene>
<evidence type="ECO:0000259" key="1">
    <source>
        <dbReference type="Pfam" id="PF12697"/>
    </source>
</evidence>
<dbReference type="SUPFAM" id="SSF53474">
    <property type="entry name" value="alpha/beta-Hydrolases"/>
    <property type="match status" value="1"/>
</dbReference>
<dbReference type="PANTHER" id="PTHR43194">
    <property type="entry name" value="HYDROLASE ALPHA/BETA FOLD FAMILY"/>
    <property type="match status" value="1"/>
</dbReference>
<protein>
    <submittedName>
        <fullName evidence="2">Alpha/beta hydrolase</fullName>
    </submittedName>
</protein>
<sequence length="275" mass="30298">MSPGDAPATAAAPRCIVFAHGNGFPAGTYARLFEAWRAAGYEVLAPHKVGHDPRFPVGDGWGRLRDELAHFIERHATAPVFLVGHSLGGLLCLKTAARRPQLARGVVVLDSPIVTGWRAHAVHLAKATGLMPRLSPGRISSRRRREWPTREAVAQHFANKSVFARWDPRVLADYVQAGFEEREGRVHLAFEPAVETRIYDTLPHDMARTLRRHALQCPLGFIAGTQSEEMRRGGMDLAKRLAGERFRSIEGTHLYPMESPAPTAALVLELLAAMS</sequence>
<dbReference type="GO" id="GO:0016787">
    <property type="term" value="F:hydrolase activity"/>
    <property type="evidence" value="ECO:0007669"/>
    <property type="project" value="UniProtKB-KW"/>
</dbReference>
<dbReference type="Gene3D" id="3.40.50.1820">
    <property type="entry name" value="alpha/beta hydrolase"/>
    <property type="match status" value="1"/>
</dbReference>
<dbReference type="PANTHER" id="PTHR43194:SF2">
    <property type="entry name" value="PEROXISOMAL MEMBRANE PROTEIN LPX1"/>
    <property type="match status" value="1"/>
</dbReference>
<dbReference type="RefSeq" id="WP_066333465.1">
    <property type="nucleotide sequence ID" value="NZ_JAXOJX010000010.1"/>
</dbReference>
<dbReference type="EMBL" id="JAXOJX010000010">
    <property type="protein sequence ID" value="MDZ5456603.1"/>
    <property type="molecule type" value="Genomic_DNA"/>
</dbReference>
<proteinExistence type="predicted"/>
<dbReference type="InterPro" id="IPR000073">
    <property type="entry name" value="AB_hydrolase_1"/>
</dbReference>
<accession>A0ABU5IF97</accession>
<keyword evidence="2" id="KW-0378">Hydrolase</keyword>
<dbReference type="InterPro" id="IPR050228">
    <property type="entry name" value="Carboxylesterase_BioH"/>
</dbReference>
<evidence type="ECO:0000313" key="2">
    <source>
        <dbReference type="EMBL" id="MDZ5456603.1"/>
    </source>
</evidence>
<comment type="caution">
    <text evidence="2">The sequence shown here is derived from an EMBL/GenBank/DDBJ whole genome shotgun (WGS) entry which is preliminary data.</text>
</comment>
<name>A0ABU5IF97_9BURK</name>
<evidence type="ECO:0000313" key="3">
    <source>
        <dbReference type="Proteomes" id="UP001293718"/>
    </source>
</evidence>